<dbReference type="Gene3D" id="2.60.40.770">
    <property type="match status" value="1"/>
</dbReference>
<evidence type="ECO:0000313" key="3">
    <source>
        <dbReference type="Proteomes" id="UP000288716"/>
    </source>
</evidence>
<keyword evidence="3" id="KW-1185">Reference proteome</keyword>
<proteinExistence type="predicted"/>
<dbReference type="Pfam" id="PF02221">
    <property type="entry name" value="E1_DerP2_DerF2"/>
    <property type="match status" value="1"/>
</dbReference>
<feature type="domain" description="MD-2-related lipid-recognition" evidence="1">
    <location>
        <begin position="4"/>
        <end position="63"/>
    </location>
</feature>
<reference evidence="2 3" key="1">
    <citation type="journal article" date="2018" name="Gigascience">
        <title>Genomes of trombidid mites reveal novel predicted allergens and laterally-transferred genes associated with secondary metabolism.</title>
        <authorList>
            <person name="Dong X."/>
            <person name="Chaisiri K."/>
            <person name="Xia D."/>
            <person name="Armstrong S.D."/>
            <person name="Fang Y."/>
            <person name="Donnelly M.J."/>
            <person name="Kadowaki T."/>
            <person name="McGarry J.W."/>
            <person name="Darby A.C."/>
            <person name="Makepeace B.L."/>
        </authorList>
    </citation>
    <scope>NUCLEOTIDE SEQUENCE [LARGE SCALE GENOMIC DNA]</scope>
    <source>
        <strain evidence="2">UoL-UT</strain>
    </source>
</reference>
<dbReference type="InterPro" id="IPR003172">
    <property type="entry name" value="ML_dom"/>
</dbReference>
<dbReference type="VEuPathDB" id="VectorBase:LDEU000335"/>
<dbReference type="InterPro" id="IPR014756">
    <property type="entry name" value="Ig_E-set"/>
</dbReference>
<name>A0A443SW09_9ACAR</name>
<accession>A0A443SW09</accession>
<evidence type="ECO:0000259" key="1">
    <source>
        <dbReference type="Pfam" id="PF02221"/>
    </source>
</evidence>
<dbReference type="AlphaFoldDB" id="A0A443SW09"/>
<dbReference type="Proteomes" id="UP000288716">
    <property type="component" value="Unassembled WGS sequence"/>
</dbReference>
<evidence type="ECO:0000313" key="2">
    <source>
        <dbReference type="EMBL" id="RWS31705.1"/>
    </source>
</evidence>
<comment type="caution">
    <text evidence="2">The sequence shown here is derived from an EMBL/GenBank/DDBJ whole genome shotgun (WGS) entry which is preliminary data.</text>
</comment>
<organism evidence="2 3">
    <name type="scientific">Leptotrombidium deliense</name>
    <dbReference type="NCBI Taxonomy" id="299467"/>
    <lineage>
        <taxon>Eukaryota</taxon>
        <taxon>Metazoa</taxon>
        <taxon>Ecdysozoa</taxon>
        <taxon>Arthropoda</taxon>
        <taxon>Chelicerata</taxon>
        <taxon>Arachnida</taxon>
        <taxon>Acari</taxon>
        <taxon>Acariformes</taxon>
        <taxon>Trombidiformes</taxon>
        <taxon>Prostigmata</taxon>
        <taxon>Anystina</taxon>
        <taxon>Parasitengona</taxon>
        <taxon>Trombiculoidea</taxon>
        <taxon>Trombiculidae</taxon>
        <taxon>Leptotrombidium</taxon>
    </lineage>
</organism>
<sequence length="76" mass="8447">MDLPVEDPDACSKHIQCPLKAGEVNTFKYKLDVDESYPSMQVNVKFALKSDDVLVACASTAVRLTDAEDNKVHDEF</sequence>
<dbReference type="SUPFAM" id="SSF81296">
    <property type="entry name" value="E set domains"/>
    <property type="match status" value="1"/>
</dbReference>
<protein>
    <recommendedName>
        <fullName evidence="1">MD-2-related lipid-recognition domain-containing protein</fullName>
    </recommendedName>
</protein>
<dbReference type="STRING" id="299467.A0A443SW09"/>
<gene>
    <name evidence="2" type="ORF">B4U80_13588</name>
</gene>
<dbReference type="EMBL" id="NCKV01000085">
    <property type="protein sequence ID" value="RWS31705.1"/>
    <property type="molecule type" value="Genomic_DNA"/>
</dbReference>
<dbReference type="OrthoDB" id="6490559at2759"/>